<reference evidence="2" key="1">
    <citation type="submission" date="2021-05" db="EMBL/GenBank/DDBJ databases">
        <authorList>
            <person name="Alioto T."/>
            <person name="Alioto T."/>
            <person name="Gomez Garrido J."/>
        </authorList>
    </citation>
    <scope>NUCLEOTIDE SEQUENCE</scope>
</reference>
<keyword evidence="1" id="KW-0472">Membrane</keyword>
<evidence type="ECO:0000313" key="2">
    <source>
        <dbReference type="EMBL" id="CAG6624815.1"/>
    </source>
</evidence>
<proteinExistence type="predicted"/>
<dbReference type="AlphaFoldDB" id="A0A8D8VJN7"/>
<keyword evidence="1" id="KW-1133">Transmembrane helix</keyword>
<protein>
    <submittedName>
        <fullName evidence="2">Uncharacterized protein</fullName>
    </submittedName>
</protein>
<keyword evidence="1" id="KW-0812">Transmembrane</keyword>
<name>A0A8D8VJN7_9HEMI</name>
<feature type="transmembrane region" description="Helical" evidence="1">
    <location>
        <begin position="55"/>
        <end position="76"/>
    </location>
</feature>
<accession>A0A8D8VJN7</accession>
<organism evidence="2">
    <name type="scientific">Cacopsylla melanoneura</name>
    <dbReference type="NCBI Taxonomy" id="428564"/>
    <lineage>
        <taxon>Eukaryota</taxon>
        <taxon>Metazoa</taxon>
        <taxon>Ecdysozoa</taxon>
        <taxon>Arthropoda</taxon>
        <taxon>Hexapoda</taxon>
        <taxon>Insecta</taxon>
        <taxon>Pterygota</taxon>
        <taxon>Neoptera</taxon>
        <taxon>Paraneoptera</taxon>
        <taxon>Hemiptera</taxon>
        <taxon>Sternorrhyncha</taxon>
        <taxon>Psylloidea</taxon>
        <taxon>Psyllidae</taxon>
        <taxon>Psyllinae</taxon>
        <taxon>Cacopsylla</taxon>
    </lineage>
</organism>
<feature type="transmembrane region" description="Helical" evidence="1">
    <location>
        <begin position="82"/>
        <end position="99"/>
    </location>
</feature>
<evidence type="ECO:0000256" key="1">
    <source>
        <dbReference type="SAM" id="Phobius"/>
    </source>
</evidence>
<sequence>MQKLVQSKFNRTQNYQIPEALCCHLSHYNPDYQIPEAFYFIPCKISCRVIQVRNVLEFSSSVFPLFPTYFLSSFYFSTLDTNAIPVFFVLLITFIFFTFDNFF</sequence>
<dbReference type="EMBL" id="HBUF01058186">
    <property type="protein sequence ID" value="CAG6624815.1"/>
    <property type="molecule type" value="Transcribed_RNA"/>
</dbReference>